<dbReference type="RefSeq" id="WP_378999838.1">
    <property type="nucleotide sequence ID" value="NZ_JBHSMT010000029.1"/>
</dbReference>
<gene>
    <name evidence="2" type="ORF">ACFPM8_18865</name>
</gene>
<evidence type="ECO:0000313" key="2">
    <source>
        <dbReference type="EMBL" id="MFC5476028.1"/>
    </source>
</evidence>
<evidence type="ECO:0000256" key="1">
    <source>
        <dbReference type="SAM" id="MobiDB-lite"/>
    </source>
</evidence>
<comment type="caution">
    <text evidence="2">The sequence shown here is derived from an EMBL/GenBank/DDBJ whole genome shotgun (WGS) entry which is preliminary data.</text>
</comment>
<dbReference type="Proteomes" id="UP001596045">
    <property type="component" value="Unassembled WGS sequence"/>
</dbReference>
<organism evidence="2 3">
    <name type="scientific">Paraherbaspirillum soli</name>
    <dbReference type="NCBI Taxonomy" id="631222"/>
    <lineage>
        <taxon>Bacteria</taxon>
        <taxon>Pseudomonadati</taxon>
        <taxon>Pseudomonadota</taxon>
        <taxon>Betaproteobacteria</taxon>
        <taxon>Burkholderiales</taxon>
        <taxon>Oxalobacteraceae</taxon>
        <taxon>Paraherbaspirillum</taxon>
    </lineage>
</organism>
<reference evidence="3" key="1">
    <citation type="journal article" date="2019" name="Int. J. Syst. Evol. Microbiol.">
        <title>The Global Catalogue of Microorganisms (GCM) 10K type strain sequencing project: providing services to taxonomists for standard genome sequencing and annotation.</title>
        <authorList>
            <consortium name="The Broad Institute Genomics Platform"/>
            <consortium name="The Broad Institute Genome Sequencing Center for Infectious Disease"/>
            <person name="Wu L."/>
            <person name="Ma J."/>
        </authorList>
    </citation>
    <scope>NUCLEOTIDE SEQUENCE [LARGE SCALE GENOMIC DNA]</scope>
    <source>
        <strain evidence="3">JCM 17066</strain>
    </source>
</reference>
<keyword evidence="3" id="KW-1185">Reference proteome</keyword>
<evidence type="ECO:0000313" key="3">
    <source>
        <dbReference type="Proteomes" id="UP001596045"/>
    </source>
</evidence>
<dbReference type="EMBL" id="JBHSMT010000029">
    <property type="protein sequence ID" value="MFC5476028.1"/>
    <property type="molecule type" value="Genomic_DNA"/>
</dbReference>
<proteinExistence type="predicted"/>
<sequence>MKRFICLVALVVQLPNVGAMSFGGLEHDIHFAKNSSQISAEEVRSLVDWKIKTVQFGGIDYAVFVKKDDRFQITLKLAERRRDAIVSLMSTLGIQVTDTDIEDLNLRHKPSRLTQEEISTAVISVQPPCTKTHDCGPQPIPGWKPPESNK</sequence>
<accession>A0ABW0MDP4</accession>
<name>A0ABW0MDP4_9BURK</name>
<feature type="region of interest" description="Disordered" evidence="1">
    <location>
        <begin position="130"/>
        <end position="150"/>
    </location>
</feature>
<protein>
    <submittedName>
        <fullName evidence="2">Uncharacterized protein</fullName>
    </submittedName>
</protein>